<evidence type="ECO:0000313" key="3">
    <source>
        <dbReference type="Proteomes" id="UP000831796"/>
    </source>
</evidence>
<keyword evidence="1" id="KW-0732">Signal</keyword>
<keyword evidence="2" id="KW-0614">Plasmid</keyword>
<organism evidence="2 3">
    <name type="scientific">Hymenobacter cellulosilyticus</name>
    <dbReference type="NCBI Taxonomy" id="2932248"/>
    <lineage>
        <taxon>Bacteria</taxon>
        <taxon>Pseudomonadati</taxon>
        <taxon>Bacteroidota</taxon>
        <taxon>Cytophagia</taxon>
        <taxon>Cytophagales</taxon>
        <taxon>Hymenobacteraceae</taxon>
        <taxon>Hymenobacter</taxon>
    </lineage>
</organism>
<geneLocation type="plasmid" evidence="2 3">
    <name>unnamed1</name>
</geneLocation>
<feature type="chain" id="PRO_5035714801" evidence="1">
    <location>
        <begin position="30"/>
        <end position="425"/>
    </location>
</feature>
<dbReference type="KEGG" id="hcu:MUN79_28985"/>
<gene>
    <name evidence="2" type="ORF">MUN79_28985</name>
</gene>
<keyword evidence="3" id="KW-1185">Reference proteome</keyword>
<dbReference type="RefSeq" id="WP_244678445.1">
    <property type="nucleotide sequence ID" value="NZ_CP095047.1"/>
</dbReference>
<accession>A0A8T9QDZ2</accession>
<protein>
    <submittedName>
        <fullName evidence="2">Uncharacterized protein</fullName>
    </submittedName>
</protein>
<dbReference type="EMBL" id="CP095047">
    <property type="protein sequence ID" value="UOQ75112.1"/>
    <property type="molecule type" value="Genomic_DNA"/>
</dbReference>
<dbReference type="AlphaFoldDB" id="A0A8T9QDZ2"/>
<name>A0A8T9QDZ2_9BACT</name>
<dbReference type="PANTHER" id="PTHR35580:SF1">
    <property type="entry name" value="PHYTASE-LIKE DOMAIN-CONTAINING PROTEIN"/>
    <property type="match status" value="1"/>
</dbReference>
<dbReference type="InterPro" id="IPR052918">
    <property type="entry name" value="Motility_Chemotaxis_Reg"/>
</dbReference>
<proteinExistence type="predicted"/>
<evidence type="ECO:0000256" key="1">
    <source>
        <dbReference type="SAM" id="SignalP"/>
    </source>
</evidence>
<dbReference type="PANTHER" id="PTHR35580">
    <property type="entry name" value="CELL SURFACE GLYCOPROTEIN (S-LAYER PROTEIN)-LIKE PROTEIN"/>
    <property type="match status" value="1"/>
</dbReference>
<sequence length="425" mass="43466">MRLSTHVAPLVWGVFLFVVFSLSAPVAQAQAPAWQRAFALDPNQASNGNVRVESSAVDASGNVFVVGGFSGTVTIGSFVLTTGSSYGQNGFVAKWSPVTQSFLWVQQVGKSGEGAKVTTIAVNEDRVYIVGQFESMTLQVGTTTLTNARGEYADLFFAKITDAGSSSSIVWAQRAGGPDSELPLGIAVQGFNIYVTGAFLGQSGMYGSTSLSSAGRFDAFVTKLTDTGSNGNFVWAQRIGSNESEAAYSVVVQGSSVFISGIFLSQAVQFGSTTLLNSTQGPTPVSDGFVAKLTDAGSTASFVWALKIGGGEGDGIYTAALNGSDLYVGGAFAGPTISIGNTVLTNANTSGTSQDGFITKLTDTGSGPIVGWAQALGGQATDAVWALKVNGSDVYAAGNFTTTTAAPTAAFGPYTLMGAGAPICL</sequence>
<dbReference type="Proteomes" id="UP000831796">
    <property type="component" value="Plasmid unnamed1"/>
</dbReference>
<evidence type="ECO:0000313" key="2">
    <source>
        <dbReference type="EMBL" id="UOQ75112.1"/>
    </source>
</evidence>
<reference evidence="2" key="1">
    <citation type="submission" date="2022-04" db="EMBL/GenBank/DDBJ databases">
        <title>Hymenobacter sp. isolated from the air.</title>
        <authorList>
            <person name="Won M."/>
            <person name="Lee C.-M."/>
            <person name="Woen H.-Y."/>
            <person name="Kwon S.-W."/>
        </authorList>
    </citation>
    <scope>NUCLEOTIDE SEQUENCE</scope>
    <source>
        <strain evidence="2">5116S-3</strain>
        <plasmid evidence="2">unnamed1</plasmid>
    </source>
</reference>
<feature type="signal peptide" evidence="1">
    <location>
        <begin position="1"/>
        <end position="29"/>
    </location>
</feature>